<keyword evidence="3" id="KW-1185">Reference proteome</keyword>
<evidence type="ECO:0000313" key="2">
    <source>
        <dbReference type="EMBL" id="MFD1946610.1"/>
    </source>
</evidence>
<dbReference type="RefSeq" id="WP_343916922.1">
    <property type="nucleotide sequence ID" value="NZ_BAAAJT010000002.1"/>
</dbReference>
<proteinExistence type="predicted"/>
<evidence type="ECO:0000256" key="1">
    <source>
        <dbReference type="SAM" id="MobiDB-lite"/>
    </source>
</evidence>
<protein>
    <submittedName>
        <fullName evidence="2">Uncharacterized protein</fullName>
    </submittedName>
</protein>
<dbReference type="EMBL" id="JBHUGD010000003">
    <property type="protein sequence ID" value="MFD1946610.1"/>
    <property type="molecule type" value="Genomic_DNA"/>
</dbReference>
<organism evidence="2 3">
    <name type="scientific">Nocardioides aestuarii</name>
    <dbReference type="NCBI Taxonomy" id="252231"/>
    <lineage>
        <taxon>Bacteria</taxon>
        <taxon>Bacillati</taxon>
        <taxon>Actinomycetota</taxon>
        <taxon>Actinomycetes</taxon>
        <taxon>Propionibacteriales</taxon>
        <taxon>Nocardioidaceae</taxon>
        <taxon>Nocardioides</taxon>
    </lineage>
</organism>
<sequence>MTARDEVADPDQQGHLGAQEIHRDLCDPAGSADVAVDNRDWADPRIVDVRRRHPV</sequence>
<comment type="caution">
    <text evidence="2">The sequence shown here is derived from an EMBL/GenBank/DDBJ whole genome shotgun (WGS) entry which is preliminary data.</text>
</comment>
<evidence type="ECO:0000313" key="3">
    <source>
        <dbReference type="Proteomes" id="UP001597351"/>
    </source>
</evidence>
<reference evidence="3" key="1">
    <citation type="journal article" date="2019" name="Int. J. Syst. Evol. Microbiol.">
        <title>The Global Catalogue of Microorganisms (GCM) 10K type strain sequencing project: providing services to taxonomists for standard genome sequencing and annotation.</title>
        <authorList>
            <consortium name="The Broad Institute Genomics Platform"/>
            <consortium name="The Broad Institute Genome Sequencing Center for Infectious Disease"/>
            <person name="Wu L."/>
            <person name="Ma J."/>
        </authorList>
    </citation>
    <scope>NUCLEOTIDE SEQUENCE [LARGE SCALE GENOMIC DNA]</scope>
    <source>
        <strain evidence="3">CGMCC 1.12477</strain>
    </source>
</reference>
<name>A0ABW4TJJ5_9ACTN</name>
<gene>
    <name evidence="2" type="ORF">ACFSDE_07395</name>
</gene>
<accession>A0ABW4TJJ5</accession>
<feature type="region of interest" description="Disordered" evidence="1">
    <location>
        <begin position="1"/>
        <end position="22"/>
    </location>
</feature>
<dbReference type="Proteomes" id="UP001597351">
    <property type="component" value="Unassembled WGS sequence"/>
</dbReference>